<feature type="chain" id="PRO_5020673537" evidence="1">
    <location>
        <begin position="23"/>
        <end position="200"/>
    </location>
</feature>
<reference evidence="2 3" key="1">
    <citation type="submission" date="2017-12" db="EMBL/GenBank/DDBJ databases">
        <authorList>
            <person name="Pombert J.-F."/>
            <person name="Haag K.L."/>
            <person name="Ebert D."/>
        </authorList>
    </citation>
    <scope>NUCLEOTIDE SEQUENCE [LARGE SCALE GENOMIC DNA]</scope>
    <source>
        <strain evidence="2">FI-OER-3-3</strain>
    </source>
</reference>
<feature type="signal peptide" evidence="1">
    <location>
        <begin position="1"/>
        <end position="22"/>
    </location>
</feature>
<evidence type="ECO:0000256" key="1">
    <source>
        <dbReference type="SAM" id="SignalP"/>
    </source>
</evidence>
<dbReference type="AlphaFoldDB" id="A0A4Q9KQD6"/>
<proteinExistence type="predicted"/>
<protein>
    <submittedName>
        <fullName evidence="2">Uncharacterized protein</fullName>
    </submittedName>
</protein>
<dbReference type="Proteomes" id="UP000292362">
    <property type="component" value="Unassembled WGS sequence"/>
</dbReference>
<dbReference type="PROSITE" id="PS50231">
    <property type="entry name" value="RICIN_B_LECTIN"/>
    <property type="match status" value="1"/>
</dbReference>
<organism evidence="2 3">
    <name type="scientific">Hamiltosporidium tvaerminnensis</name>
    <dbReference type="NCBI Taxonomy" id="1176355"/>
    <lineage>
        <taxon>Eukaryota</taxon>
        <taxon>Fungi</taxon>
        <taxon>Fungi incertae sedis</taxon>
        <taxon>Microsporidia</taxon>
        <taxon>Dubosqiidae</taxon>
        <taxon>Hamiltosporidium</taxon>
    </lineage>
</organism>
<sequence>MIFTSNLFFCILCVFSLKSIKELENKNVIISMYDDPQIKLRINDSLVRFKQTKRVSDEDIAVFRSIDTENYKILFGTIGLCSDSDTYQVIGCTLPKDTSNGWRVVSLTNGFQIKNENNFCLSKDIKTSNLLESIPTWKVYVFPCSENNENQRFQIHEEANRNTDSTKSLSLKKNQNISTKIVIPSHDCKSSFSPVILYGC</sequence>
<keyword evidence="1" id="KW-0732">Signal</keyword>
<dbReference type="EMBL" id="PITJ01002665">
    <property type="protein sequence ID" value="TBT96877.1"/>
    <property type="molecule type" value="Genomic_DNA"/>
</dbReference>
<dbReference type="SUPFAM" id="SSF50370">
    <property type="entry name" value="Ricin B-like lectins"/>
    <property type="match status" value="1"/>
</dbReference>
<evidence type="ECO:0000313" key="2">
    <source>
        <dbReference type="EMBL" id="TBT96877.1"/>
    </source>
</evidence>
<comment type="caution">
    <text evidence="2">The sequence shown here is derived from an EMBL/GenBank/DDBJ whole genome shotgun (WGS) entry which is preliminary data.</text>
</comment>
<name>A0A4Q9KQD6_9MICR</name>
<accession>A0A4Q9KQD6</accession>
<evidence type="ECO:0000313" key="3">
    <source>
        <dbReference type="Proteomes" id="UP000292362"/>
    </source>
</evidence>
<dbReference type="InterPro" id="IPR035992">
    <property type="entry name" value="Ricin_B-like_lectins"/>
</dbReference>
<gene>
    <name evidence="2" type="ORF">CWI37_2665p0010</name>
</gene>
<dbReference type="VEuPathDB" id="MicrosporidiaDB:CWI37_2665p0010"/>